<dbReference type="InterPro" id="IPR014743">
    <property type="entry name" value="Cl-channel_core"/>
</dbReference>
<dbReference type="SUPFAM" id="SSF81340">
    <property type="entry name" value="Clc chloride channel"/>
    <property type="match status" value="1"/>
</dbReference>
<accession>A0A4R8IJR4</accession>
<feature type="transmembrane region" description="Helical" evidence="10">
    <location>
        <begin position="310"/>
        <end position="333"/>
    </location>
</feature>
<feature type="transmembrane region" description="Helical" evidence="10">
    <location>
        <begin position="239"/>
        <end position="260"/>
    </location>
</feature>
<dbReference type="Proteomes" id="UP000294914">
    <property type="component" value="Unassembled WGS sequence"/>
</dbReference>
<dbReference type="EMBL" id="SOQX01000005">
    <property type="protein sequence ID" value="TDY00598.1"/>
    <property type="molecule type" value="Genomic_DNA"/>
</dbReference>
<evidence type="ECO:0000313" key="12">
    <source>
        <dbReference type="Proteomes" id="UP000294914"/>
    </source>
</evidence>
<evidence type="ECO:0000256" key="10">
    <source>
        <dbReference type="SAM" id="Phobius"/>
    </source>
</evidence>
<dbReference type="InterPro" id="IPR050368">
    <property type="entry name" value="ClC-type_chloride_channel"/>
</dbReference>
<keyword evidence="12" id="KW-1185">Reference proteome</keyword>
<dbReference type="InterPro" id="IPR001807">
    <property type="entry name" value="ClC"/>
</dbReference>
<feature type="transmembrane region" description="Helical" evidence="10">
    <location>
        <begin position="26"/>
        <end position="48"/>
    </location>
</feature>
<keyword evidence="8" id="KW-0868">Chloride</keyword>
<feature type="transmembrane region" description="Helical" evidence="10">
    <location>
        <begin position="401"/>
        <end position="421"/>
    </location>
</feature>
<evidence type="ECO:0000313" key="11">
    <source>
        <dbReference type="EMBL" id="TDY00598.1"/>
    </source>
</evidence>
<keyword evidence="4 10" id="KW-1133">Transmembrane helix</keyword>
<evidence type="ECO:0000256" key="7">
    <source>
        <dbReference type="ARBA" id="ARBA00023173"/>
    </source>
</evidence>
<feature type="transmembrane region" description="Helical" evidence="10">
    <location>
        <begin position="197"/>
        <end position="219"/>
    </location>
</feature>
<protein>
    <submittedName>
        <fullName evidence="11">H+/Cl-antiporter ClcA</fullName>
    </submittedName>
</protein>
<organism evidence="11 12">
    <name type="scientific">Thiohalophilus thiocyanatoxydans</name>
    <dbReference type="NCBI Taxonomy" id="381308"/>
    <lineage>
        <taxon>Bacteria</taxon>
        <taxon>Pseudomonadati</taxon>
        <taxon>Pseudomonadota</taxon>
        <taxon>Gammaproteobacteria</taxon>
        <taxon>Thiohalomonadales</taxon>
        <taxon>Thiohalophilaceae</taxon>
        <taxon>Thiohalophilus</taxon>
    </lineage>
</organism>
<dbReference type="PANTHER" id="PTHR43427:SF6">
    <property type="entry name" value="CHLORIDE CHANNEL PROTEIN CLC-E"/>
    <property type="match status" value="1"/>
</dbReference>
<feature type="transmembrane region" description="Helical" evidence="10">
    <location>
        <begin position="69"/>
        <end position="90"/>
    </location>
</feature>
<reference evidence="11 12" key="1">
    <citation type="submission" date="2019-03" db="EMBL/GenBank/DDBJ databases">
        <title>Genomic Encyclopedia of Type Strains, Phase IV (KMG-IV): sequencing the most valuable type-strain genomes for metagenomic binning, comparative biology and taxonomic classification.</title>
        <authorList>
            <person name="Goeker M."/>
        </authorList>
    </citation>
    <scope>NUCLEOTIDE SEQUENCE [LARGE SCALE GENOMIC DNA]</scope>
    <source>
        <strain evidence="11 12">DSM 16326</strain>
    </source>
</reference>
<evidence type="ECO:0000256" key="1">
    <source>
        <dbReference type="ARBA" id="ARBA00004141"/>
    </source>
</evidence>
<dbReference type="GO" id="GO:0005254">
    <property type="term" value="F:chloride channel activity"/>
    <property type="evidence" value="ECO:0007669"/>
    <property type="project" value="UniProtKB-KW"/>
</dbReference>
<evidence type="ECO:0000256" key="2">
    <source>
        <dbReference type="ARBA" id="ARBA00022448"/>
    </source>
</evidence>
<proteinExistence type="predicted"/>
<dbReference type="AlphaFoldDB" id="A0A4R8IJR4"/>
<dbReference type="PANTHER" id="PTHR43427">
    <property type="entry name" value="CHLORIDE CHANNEL PROTEIN CLC-E"/>
    <property type="match status" value="1"/>
</dbReference>
<sequence length="577" mass="60695">MIPSTMREWLEGFRIQLARPDAVLPLSFLGLIAGILAALTIIALRLLVDTAQTTLYPMAQAGDFESLPWHWRLGIALTGGLLVGGLFRLVSGPAQTVGVLHVIERLAYHQGRLPWINAVVQFFGGAISMIAGHSVGREGPSAHLGAASSNLPAQALGLPHNSLRVLTACGAAAGIAASFNTPLAGAVFAMEVLMLEYTVAGFAPVILATVSATAISQLIFGDTYAFSVPEVQLGNVAQLPYILVCGILIGLLAAGFNALFQQVALRGRSLPQWSRPVLAGLLVGVCGLFVPEVMGIGDDTVNAILSGETALRLLLVVLIVKVLATAGGIGLGLPGGIIGPTFFIGAAAGGLLGVIGIQLGIVEAGSVGLYAMIGMGAMMAATLQAPMAGLIAILELTGEPGFILPGMLAVVTSTIVSGRIFRRESLFHTLLRGRGLDYRSDPVAQSLRRIGVAGAMNRKIAVLPRQVEADEVDRALQNEPVWVLIREADSPQLALAGVDLALARKQSPEAEQFDLLELPGERRTLVAVDMRATLEEARQLLHDSGKEMAYVISQNVPGLPRIYGVLSRDEVEGSYRY</sequence>
<dbReference type="OrthoDB" id="9767361at2"/>
<evidence type="ECO:0000256" key="9">
    <source>
        <dbReference type="ARBA" id="ARBA00023303"/>
    </source>
</evidence>
<feature type="transmembrane region" description="Helical" evidence="10">
    <location>
        <begin position="367"/>
        <end position="394"/>
    </location>
</feature>
<dbReference type="PRINTS" id="PR00762">
    <property type="entry name" value="CLCHANNEL"/>
</dbReference>
<evidence type="ECO:0000256" key="3">
    <source>
        <dbReference type="ARBA" id="ARBA00022692"/>
    </source>
</evidence>
<gene>
    <name evidence="11" type="ORF">EDC23_2102</name>
</gene>
<keyword evidence="6 10" id="KW-0472">Membrane</keyword>
<evidence type="ECO:0000256" key="8">
    <source>
        <dbReference type="ARBA" id="ARBA00023214"/>
    </source>
</evidence>
<dbReference type="RefSeq" id="WP_134084257.1">
    <property type="nucleotide sequence ID" value="NZ_SOQX01000005.1"/>
</dbReference>
<evidence type="ECO:0000256" key="5">
    <source>
        <dbReference type="ARBA" id="ARBA00023065"/>
    </source>
</evidence>
<comment type="caution">
    <text evidence="11">The sequence shown here is derived from an EMBL/GenBank/DDBJ whole genome shotgun (WGS) entry which is preliminary data.</text>
</comment>
<dbReference type="Gene3D" id="1.10.3080.10">
    <property type="entry name" value="Clc chloride channel"/>
    <property type="match status" value="1"/>
</dbReference>
<evidence type="ECO:0000256" key="4">
    <source>
        <dbReference type="ARBA" id="ARBA00022989"/>
    </source>
</evidence>
<comment type="subcellular location">
    <subcellularLocation>
        <location evidence="1">Membrane</location>
        <topology evidence="1">Multi-pass membrane protein</topology>
    </subcellularLocation>
</comment>
<feature type="transmembrane region" description="Helical" evidence="10">
    <location>
        <begin position="165"/>
        <end position="190"/>
    </location>
</feature>
<dbReference type="Pfam" id="PF00654">
    <property type="entry name" value="Voltage_CLC"/>
    <property type="match status" value="1"/>
</dbReference>
<keyword evidence="7" id="KW-0869">Chloride channel</keyword>
<dbReference type="GO" id="GO:0034707">
    <property type="term" value="C:chloride channel complex"/>
    <property type="evidence" value="ECO:0007669"/>
    <property type="project" value="UniProtKB-KW"/>
</dbReference>
<keyword evidence="2" id="KW-0813">Transport</keyword>
<keyword evidence="5" id="KW-0406">Ion transport</keyword>
<feature type="transmembrane region" description="Helical" evidence="10">
    <location>
        <begin position="272"/>
        <end position="290"/>
    </location>
</feature>
<dbReference type="CDD" id="cd00400">
    <property type="entry name" value="Voltage_gated_ClC"/>
    <property type="match status" value="1"/>
</dbReference>
<name>A0A4R8IJR4_9GAMM</name>
<evidence type="ECO:0000256" key="6">
    <source>
        <dbReference type="ARBA" id="ARBA00023136"/>
    </source>
</evidence>
<keyword evidence="3 10" id="KW-0812">Transmembrane</keyword>
<feature type="transmembrane region" description="Helical" evidence="10">
    <location>
        <begin position="340"/>
        <end position="361"/>
    </location>
</feature>
<keyword evidence="9" id="KW-0407">Ion channel</keyword>